<reference evidence="2 3" key="1">
    <citation type="submission" date="2018-06" db="EMBL/GenBank/DDBJ databases">
        <title>The draft genome sequence of Crocinitomix sp. SM1701.</title>
        <authorList>
            <person name="Zhang X."/>
        </authorList>
    </citation>
    <scope>NUCLEOTIDE SEQUENCE [LARGE SCALE GENOMIC DNA]</scope>
    <source>
        <strain evidence="2 3">SM1701</strain>
    </source>
</reference>
<evidence type="ECO:0008006" key="4">
    <source>
        <dbReference type="Google" id="ProtNLM"/>
    </source>
</evidence>
<feature type="chain" id="PRO_5016044732" description="DUF4468 domain-containing protein" evidence="1">
    <location>
        <begin position="20"/>
        <end position="167"/>
    </location>
</feature>
<name>A0A2W1MVT5_9FLAO</name>
<gene>
    <name evidence="2" type="ORF">DNU06_15630</name>
</gene>
<dbReference type="RefSeq" id="WP_111064439.1">
    <property type="nucleotide sequence ID" value="NZ_JBHUCU010000012.1"/>
</dbReference>
<dbReference type="Proteomes" id="UP000249248">
    <property type="component" value="Unassembled WGS sequence"/>
</dbReference>
<protein>
    <recommendedName>
        <fullName evidence="4">DUF4468 domain-containing protein</fullName>
    </recommendedName>
</protein>
<evidence type="ECO:0000313" key="2">
    <source>
        <dbReference type="EMBL" id="PZE15937.1"/>
    </source>
</evidence>
<dbReference type="OrthoDB" id="1450733at2"/>
<keyword evidence="1" id="KW-0732">Signal</keyword>
<accession>A0A2W1MVT5</accession>
<feature type="signal peptide" evidence="1">
    <location>
        <begin position="1"/>
        <end position="19"/>
    </location>
</feature>
<keyword evidence="3" id="KW-1185">Reference proteome</keyword>
<comment type="caution">
    <text evidence="2">The sequence shown here is derived from an EMBL/GenBank/DDBJ whole genome shotgun (WGS) entry which is preliminary data.</text>
</comment>
<evidence type="ECO:0000313" key="3">
    <source>
        <dbReference type="Proteomes" id="UP000249248"/>
    </source>
</evidence>
<dbReference type="EMBL" id="QKSB01000014">
    <property type="protein sequence ID" value="PZE15937.1"/>
    <property type="molecule type" value="Genomic_DNA"/>
</dbReference>
<dbReference type="AlphaFoldDB" id="A0A2W1MVT5"/>
<organism evidence="2 3">
    <name type="scientific">Putridiphycobacter roseus</name>
    <dbReference type="NCBI Taxonomy" id="2219161"/>
    <lineage>
        <taxon>Bacteria</taxon>
        <taxon>Pseudomonadati</taxon>
        <taxon>Bacteroidota</taxon>
        <taxon>Flavobacteriia</taxon>
        <taxon>Flavobacteriales</taxon>
        <taxon>Crocinitomicaceae</taxon>
        <taxon>Putridiphycobacter</taxon>
    </lineage>
</organism>
<sequence>MKSILIILGLTLFIFNAEAQAVYTAKKGPRFMPGHYHVVIHVDSEMVRYELFNHWYNQAYAQYRDLTIPMDSLAAFNAKNDSLQIVLQPDQVKLVDRRYKLKKRVKQTALCSEAPEMRKISYANTIANKSDDIKIYNLYNYEDLKLPLGEFKTLVDKNYTELLKPQG</sequence>
<evidence type="ECO:0000256" key="1">
    <source>
        <dbReference type="SAM" id="SignalP"/>
    </source>
</evidence>
<proteinExistence type="predicted"/>